<feature type="transmembrane region" description="Helical" evidence="9">
    <location>
        <begin position="462"/>
        <end position="485"/>
    </location>
</feature>
<evidence type="ECO:0000313" key="11">
    <source>
        <dbReference type="EMBL" id="OAF71937.1"/>
    </source>
</evidence>
<keyword evidence="9" id="KW-1133">Transmembrane helix</keyword>
<evidence type="ECO:0000256" key="1">
    <source>
        <dbReference type="ARBA" id="ARBA00004604"/>
    </source>
</evidence>
<keyword evidence="6" id="KW-0539">Nucleus</keyword>
<dbReference type="Gene3D" id="2.130.10.10">
    <property type="entry name" value="YVTN repeat-like/Quinoprotein amine dehydrogenase"/>
    <property type="match status" value="2"/>
</dbReference>
<dbReference type="PROSITE" id="PS50082">
    <property type="entry name" value="WD_REPEATS_2"/>
    <property type="match status" value="1"/>
</dbReference>
<feature type="repeat" description="WD" evidence="8">
    <location>
        <begin position="127"/>
        <end position="169"/>
    </location>
</feature>
<comment type="function">
    <text evidence="7">Ribosome biogenesis factor. Involved in nucleolar processing of pre-18S ribosomal RNA. Required for optimal pre-ribosomal RNA transcription by RNA polymerase I. Part of the small subunit (SSU) processome, first precursor of the small eukaryotic ribosomal subunit. During the assembly of the SSU processome in the nucleolus, many ribosome biogenesis factors, an RNA chaperone and ribosomal proteins associate with the nascent pre-rRNA and work in concert to generate RNA folding, modifications, rearrangements and cleavage as well as targeted degradation of pre-ribosomal RNA by the RNA exosome.</text>
</comment>
<dbReference type="EMBL" id="LWCA01000014">
    <property type="protein sequence ID" value="OAF71937.1"/>
    <property type="molecule type" value="Genomic_DNA"/>
</dbReference>
<dbReference type="GO" id="GO:0045943">
    <property type="term" value="P:positive regulation of transcription by RNA polymerase I"/>
    <property type="evidence" value="ECO:0007669"/>
    <property type="project" value="TreeGrafter"/>
</dbReference>
<proteinExistence type="predicted"/>
<dbReference type="InterPro" id="IPR018983">
    <property type="entry name" value="U3_snoRNA-assocProt_15_C"/>
</dbReference>
<evidence type="ECO:0000313" key="12">
    <source>
        <dbReference type="Proteomes" id="UP000078046"/>
    </source>
</evidence>
<evidence type="ECO:0000256" key="6">
    <source>
        <dbReference type="ARBA" id="ARBA00023242"/>
    </source>
</evidence>
<dbReference type="InterPro" id="IPR001680">
    <property type="entry name" value="WD40_rpt"/>
</dbReference>
<evidence type="ECO:0000256" key="7">
    <source>
        <dbReference type="ARBA" id="ARBA00045437"/>
    </source>
</evidence>
<name>A0A177BCA9_9BILA</name>
<dbReference type="Pfam" id="PF00400">
    <property type="entry name" value="WD40"/>
    <property type="match status" value="2"/>
</dbReference>
<keyword evidence="5" id="KW-0677">Repeat</keyword>
<keyword evidence="3" id="KW-0698">rRNA processing</keyword>
<comment type="subcellular location">
    <subcellularLocation>
        <location evidence="1">Nucleus</location>
        <location evidence="1">Nucleolus</location>
    </subcellularLocation>
</comment>
<dbReference type="Proteomes" id="UP000078046">
    <property type="component" value="Unassembled WGS sequence"/>
</dbReference>
<keyword evidence="4 8" id="KW-0853">WD repeat</keyword>
<reference evidence="11 12" key="1">
    <citation type="submission" date="2016-04" db="EMBL/GenBank/DDBJ databases">
        <title>The genome of Intoshia linei affirms orthonectids as highly simplified spiralians.</title>
        <authorList>
            <person name="Mikhailov K.V."/>
            <person name="Slusarev G.S."/>
            <person name="Nikitin M.A."/>
            <person name="Logacheva M.D."/>
            <person name="Penin A."/>
            <person name="Aleoshin V."/>
            <person name="Panchin Y.V."/>
        </authorList>
    </citation>
    <scope>NUCLEOTIDE SEQUENCE [LARGE SCALE GENOMIC DNA]</scope>
    <source>
        <strain evidence="11">Intl2013</strain>
        <tissue evidence="11">Whole animal</tissue>
    </source>
</reference>
<dbReference type="OrthoDB" id="431715at2759"/>
<dbReference type="GO" id="GO:0005730">
    <property type="term" value="C:nucleolus"/>
    <property type="evidence" value="ECO:0007669"/>
    <property type="project" value="UniProtKB-SubCell"/>
</dbReference>
<evidence type="ECO:0000256" key="5">
    <source>
        <dbReference type="ARBA" id="ARBA00022737"/>
    </source>
</evidence>
<evidence type="ECO:0000259" key="10">
    <source>
        <dbReference type="Pfam" id="PF09384"/>
    </source>
</evidence>
<feature type="domain" description="U3 small nucleolar RNA-associated protein 15 C-terminal" evidence="10">
    <location>
        <begin position="347"/>
        <end position="445"/>
    </location>
</feature>
<gene>
    <name evidence="11" type="ORF">A3Q56_00295</name>
</gene>
<dbReference type="AlphaFoldDB" id="A0A177BCA9"/>
<dbReference type="GO" id="GO:0006364">
    <property type="term" value="P:rRNA processing"/>
    <property type="evidence" value="ECO:0007669"/>
    <property type="project" value="UniProtKB-KW"/>
</dbReference>
<dbReference type="Pfam" id="PF09384">
    <property type="entry name" value="UTP15_C"/>
    <property type="match status" value="1"/>
</dbReference>
<evidence type="ECO:0000256" key="4">
    <source>
        <dbReference type="ARBA" id="ARBA00022574"/>
    </source>
</evidence>
<evidence type="ECO:0000256" key="2">
    <source>
        <dbReference type="ARBA" id="ARBA00018260"/>
    </source>
</evidence>
<evidence type="ECO:0000256" key="8">
    <source>
        <dbReference type="PROSITE-ProRule" id="PRU00221"/>
    </source>
</evidence>
<organism evidence="11 12">
    <name type="scientific">Intoshia linei</name>
    <dbReference type="NCBI Taxonomy" id="1819745"/>
    <lineage>
        <taxon>Eukaryota</taxon>
        <taxon>Metazoa</taxon>
        <taxon>Spiralia</taxon>
        <taxon>Lophotrochozoa</taxon>
        <taxon>Mesozoa</taxon>
        <taxon>Orthonectida</taxon>
        <taxon>Rhopaluridae</taxon>
        <taxon>Intoshia</taxon>
    </lineage>
</organism>
<evidence type="ECO:0000256" key="3">
    <source>
        <dbReference type="ARBA" id="ARBA00022552"/>
    </source>
</evidence>
<dbReference type="PROSITE" id="PS00678">
    <property type="entry name" value="WD_REPEATS_1"/>
    <property type="match status" value="1"/>
</dbReference>
<dbReference type="PANTHER" id="PTHR19924:SF26">
    <property type="entry name" value="U3 SMALL NUCLEOLAR RNA-ASSOCIATED PROTEIN 15 HOMOLOG"/>
    <property type="match status" value="1"/>
</dbReference>
<protein>
    <recommendedName>
        <fullName evidence="2">U3 small nucleolar RNA-associated protein 15 homolog</fullName>
    </recommendedName>
</protein>
<evidence type="ECO:0000256" key="9">
    <source>
        <dbReference type="SAM" id="Phobius"/>
    </source>
</evidence>
<dbReference type="InterPro" id="IPR015943">
    <property type="entry name" value="WD40/YVTN_repeat-like_dom_sf"/>
</dbReference>
<keyword evidence="9" id="KW-0472">Membrane</keyword>
<dbReference type="InterPro" id="IPR019775">
    <property type="entry name" value="WD40_repeat_CS"/>
</dbReference>
<dbReference type="SMART" id="SM00320">
    <property type="entry name" value="WD40"/>
    <property type="match status" value="5"/>
</dbReference>
<sequence>MAQMKDVHFVNKYKQKRFFPVITSIDSSYANQRTHQNVTYLPNASINFNNKVTSVNFSTDEEVLLISYATQICLYNYDLEKIKSKGCFKSPINSCKFRFDNRLICTGSEDGHAAIVNAKSFSVLRRFHGHLGSIESVSFVGNPGVVLATAGQDACLRLWDISTADYEEMVSHHDLINMPLFIFEGMRDKINSISTQRLNEHLILSGSEDCSISLIDTRDPTISSFFTYKFDNPVYTVELLKHQKLALIAEGNMVHLLDFNTKKIIFSQKWYKPITSFTVFDDQNMFMHTSLDRCVRIYDMENFNLFASYTSTDPLICSSISNDKKYIALGSLNNKLESLKIEHNSEDTIKIDEKIYIPKNPKQLQSYDKCFLKFNNKNAFDSSEKRSLWIIIPVLRELIRRDSLDMAFRDRSDEYIEKVLNYFIENLYKNHATPILIDSIKCIIEANISVPVYDPYNGLPQAIIAIGALASALIVSKLISIIFGFCNDRRIIRDDVSDMSDNTKKVLRTHIELKSLKHKIIKKDLIHEINKERKRRFALYLRKQEEQRIIEETTNPKIVAEAEAKVEEPANSETKSI</sequence>
<keyword evidence="9" id="KW-0812">Transmembrane</keyword>
<dbReference type="InterPro" id="IPR036322">
    <property type="entry name" value="WD40_repeat_dom_sf"/>
</dbReference>
<dbReference type="PANTHER" id="PTHR19924">
    <property type="entry name" value="UTP15 U3 SMALL NUCLEOLAR RNA-ASSOCIATED PROTEIN 15 FAMILY MEMBER"/>
    <property type="match status" value="1"/>
</dbReference>
<comment type="caution">
    <text evidence="11">The sequence shown here is derived from an EMBL/GenBank/DDBJ whole genome shotgun (WGS) entry which is preliminary data.</text>
</comment>
<dbReference type="PROSITE" id="PS50294">
    <property type="entry name" value="WD_REPEATS_REGION"/>
    <property type="match status" value="1"/>
</dbReference>
<accession>A0A177BCA9</accession>
<dbReference type="SUPFAM" id="SSF50978">
    <property type="entry name" value="WD40 repeat-like"/>
    <property type="match status" value="1"/>
</dbReference>
<keyword evidence="12" id="KW-1185">Reference proteome</keyword>